<reference evidence="1" key="1">
    <citation type="journal article" date="2012" name="PLoS ONE">
        <title>Gene sets for utilization of primary and secondary nutrition supplies in the distal gut of endangered iberian lynx.</title>
        <authorList>
            <person name="Alcaide M."/>
            <person name="Messina E."/>
            <person name="Richter M."/>
            <person name="Bargiela R."/>
            <person name="Peplies J."/>
            <person name="Huws S.A."/>
            <person name="Newbold C.J."/>
            <person name="Golyshin P.N."/>
            <person name="Simon M.A."/>
            <person name="Lopez G."/>
            <person name="Yakimov M.M."/>
            <person name="Ferrer M."/>
        </authorList>
    </citation>
    <scope>NUCLEOTIDE SEQUENCE</scope>
</reference>
<organism evidence="1">
    <name type="scientific">gut metagenome</name>
    <dbReference type="NCBI Taxonomy" id="749906"/>
    <lineage>
        <taxon>unclassified sequences</taxon>
        <taxon>metagenomes</taxon>
        <taxon>organismal metagenomes</taxon>
    </lineage>
</organism>
<proteinExistence type="predicted"/>
<evidence type="ECO:0000313" key="1">
    <source>
        <dbReference type="EMBL" id="EJX07384.1"/>
    </source>
</evidence>
<gene>
    <name evidence="1" type="ORF">EVA_04503</name>
</gene>
<dbReference type="AlphaFoldDB" id="J9GJG2"/>
<feature type="non-terminal residue" evidence="1">
    <location>
        <position position="1"/>
    </location>
</feature>
<accession>J9GJG2</accession>
<name>J9GJG2_9ZZZZ</name>
<comment type="caution">
    <text evidence="1">The sequence shown here is derived from an EMBL/GenBank/DDBJ whole genome shotgun (WGS) entry which is preliminary data.</text>
</comment>
<sequence length="19" mass="2063">LTGEQTSVTPEEMIQICLA</sequence>
<dbReference type="EMBL" id="AMCI01000890">
    <property type="protein sequence ID" value="EJX07384.1"/>
    <property type="molecule type" value="Genomic_DNA"/>
</dbReference>
<protein>
    <submittedName>
        <fullName evidence="1">Uncharacterized protein</fullName>
    </submittedName>
</protein>